<protein>
    <submittedName>
        <fullName evidence="1">DUF4393 domain-containing protein</fullName>
    </submittedName>
</protein>
<dbReference type="Proteomes" id="UP000724148">
    <property type="component" value="Unassembled WGS sequence"/>
</dbReference>
<dbReference type="AlphaFoldDB" id="A0A931SAX1"/>
<organism evidence="1 2">
    <name type="scientific">Candidatus Sungiibacteriota bacterium</name>
    <dbReference type="NCBI Taxonomy" id="2750080"/>
    <lineage>
        <taxon>Bacteria</taxon>
        <taxon>Candidatus Sungiibacteriota</taxon>
    </lineage>
</organism>
<sequence length="272" mass="30250">MPNKDEIDAVAKAAAEIVKATPVYQDAVQPVAQEIGRALKTLGGAINVALSPIAAMVYGYESIRENLKMRLEKRLAKTPPENIVVPKLQVVGPLLEKYKYVHDNDDLSQMFINLLANAMDKEKVQKAHPSFVNVISELSPDEARLVKLIAKETVLPKLDIQVKSKTGDDTGHVYFMTNFTLLGEKAALAYPDLTPSYLSNLERLSIISCPVGSFQESYIHKDIYKPLEDHKLINKIRESVKGREGVEIKTVQGIIRITEFGQMFMDAVLAET</sequence>
<dbReference type="Gene3D" id="3.30.110.190">
    <property type="match status" value="1"/>
</dbReference>
<dbReference type="InterPro" id="IPR025506">
    <property type="entry name" value="Abi_alpha"/>
</dbReference>
<name>A0A931SAX1_9BACT</name>
<reference evidence="1" key="1">
    <citation type="submission" date="2020-07" db="EMBL/GenBank/DDBJ databases">
        <title>Huge and variable diversity of episymbiotic CPR bacteria and DPANN archaea in groundwater ecosystems.</title>
        <authorList>
            <person name="He C.Y."/>
            <person name="Keren R."/>
            <person name="Whittaker M."/>
            <person name="Farag I.F."/>
            <person name="Doudna J."/>
            <person name="Cate J.H.D."/>
            <person name="Banfield J.F."/>
        </authorList>
    </citation>
    <scope>NUCLEOTIDE SEQUENCE</scope>
    <source>
        <strain evidence="1">NC_groundwater_193_Ag_S-0.1um_51_7</strain>
    </source>
</reference>
<evidence type="ECO:0000313" key="2">
    <source>
        <dbReference type="Proteomes" id="UP000724148"/>
    </source>
</evidence>
<comment type="caution">
    <text evidence="1">The sequence shown here is derived from an EMBL/GenBank/DDBJ whole genome shotgun (WGS) entry which is preliminary data.</text>
</comment>
<proteinExistence type="predicted"/>
<dbReference type="EMBL" id="JACOZA010000007">
    <property type="protein sequence ID" value="MBI2096633.1"/>
    <property type="molecule type" value="Genomic_DNA"/>
</dbReference>
<dbReference type="Pfam" id="PF14337">
    <property type="entry name" value="Abi_alpha"/>
    <property type="match status" value="1"/>
</dbReference>
<accession>A0A931SAX1</accession>
<gene>
    <name evidence="1" type="ORF">HYT40_00530</name>
</gene>
<evidence type="ECO:0000313" key="1">
    <source>
        <dbReference type="EMBL" id="MBI2096633.1"/>
    </source>
</evidence>